<protein>
    <recommendedName>
        <fullName evidence="1">3-keto-alpha-glucoside-1,2-lyase/3-keto-2-hydroxy-glucal hydratase domain-containing protein</fullName>
    </recommendedName>
</protein>
<dbReference type="EMBL" id="CBXV010000002">
    <property type="protein sequence ID" value="CDM64603.1"/>
    <property type="molecule type" value="Genomic_DNA"/>
</dbReference>
<evidence type="ECO:0000313" key="2">
    <source>
        <dbReference type="EMBL" id="CDM64603.1"/>
    </source>
</evidence>
<dbReference type="RefSeq" id="WP_041974142.1">
    <property type="nucleotide sequence ID" value="NZ_CBXV010000002.1"/>
</dbReference>
<keyword evidence="3" id="KW-1185">Reference proteome</keyword>
<dbReference type="Pfam" id="PF06439">
    <property type="entry name" value="3keto-disac_hyd"/>
    <property type="match status" value="1"/>
</dbReference>
<dbReference type="GO" id="GO:0016787">
    <property type="term" value="F:hydrolase activity"/>
    <property type="evidence" value="ECO:0007669"/>
    <property type="project" value="InterPro"/>
</dbReference>
<evidence type="ECO:0000313" key="3">
    <source>
        <dbReference type="Proteomes" id="UP000031518"/>
    </source>
</evidence>
<feature type="domain" description="3-keto-alpha-glucoside-1,2-lyase/3-keto-2-hydroxy-glucal hydratase" evidence="1">
    <location>
        <begin position="38"/>
        <end position="235"/>
    </location>
</feature>
<gene>
    <name evidence="2" type="ORF">PYK22_00597</name>
</gene>
<sequence length="237" mass="27002">MRRGIGLLLTAVFILCSVEAHGYAQKKRRSEGRGRGSGWIVLFDGKSTDAWRGYRRDSFPTGGWTIEDGALKTIVGGDRVDLITKEKFRNFEFECEWRVSPGGNSGIIYLVTEDEPDSWRTGPEMQILDDERHPDGKNPKTSAGALYDLIAPSADKALMPVGQYNKIRLIVKDGHVEHWLNGRKIVEYRLGSPELQRLIAQSKFKDMPHFAKAREGHIALQHHGEEVYFRKIRIRRL</sequence>
<dbReference type="STRING" id="454194.PYK22_00597"/>
<name>A0A0B6WTR8_9BACT</name>
<reference evidence="2 3" key="1">
    <citation type="submission" date="2013-12" db="EMBL/GenBank/DDBJ databases">
        <authorList>
            <person name="Stott M."/>
        </authorList>
    </citation>
    <scope>NUCLEOTIDE SEQUENCE [LARGE SCALE GENOMIC DNA]</scope>
    <source>
        <strain evidence="2 3">K22</strain>
    </source>
</reference>
<evidence type="ECO:0000259" key="1">
    <source>
        <dbReference type="Pfam" id="PF06439"/>
    </source>
</evidence>
<dbReference type="Gene3D" id="2.60.120.560">
    <property type="entry name" value="Exo-inulinase, domain 1"/>
    <property type="match status" value="1"/>
</dbReference>
<dbReference type="Proteomes" id="UP000031518">
    <property type="component" value="Unassembled WGS sequence"/>
</dbReference>
<accession>A0A0B6WTR8</accession>
<dbReference type="InterPro" id="IPR010496">
    <property type="entry name" value="AL/BT2_dom"/>
</dbReference>
<proteinExistence type="predicted"/>
<dbReference type="OrthoDB" id="9814708at2"/>
<reference evidence="2 3" key="2">
    <citation type="submission" date="2015-01" db="EMBL/GenBank/DDBJ databases">
        <title>Complete genome sequence of Pyrinomonas methylaliphatogenes type strain K22T.</title>
        <authorList>
            <person name="Lee K.C.Y."/>
            <person name="Power J.F."/>
            <person name="Dunfield P.F."/>
            <person name="Morgan X.C."/>
            <person name="Huttenhower C."/>
            <person name="Stott M.B."/>
        </authorList>
    </citation>
    <scope>NUCLEOTIDE SEQUENCE [LARGE SCALE GENOMIC DNA]</scope>
    <source>
        <strain evidence="2 3">K22</strain>
    </source>
</reference>
<organism evidence="2 3">
    <name type="scientific">Pyrinomonas methylaliphatogenes</name>
    <dbReference type="NCBI Taxonomy" id="454194"/>
    <lineage>
        <taxon>Bacteria</taxon>
        <taxon>Pseudomonadati</taxon>
        <taxon>Acidobacteriota</taxon>
        <taxon>Blastocatellia</taxon>
        <taxon>Blastocatellales</taxon>
        <taxon>Pyrinomonadaceae</taxon>
        <taxon>Pyrinomonas</taxon>
    </lineage>
</organism>
<dbReference type="AlphaFoldDB" id="A0A0B6WTR8"/>